<dbReference type="PANTHER" id="PTHR11614">
    <property type="entry name" value="PHOSPHOLIPASE-RELATED"/>
    <property type="match status" value="1"/>
</dbReference>
<dbReference type="OrthoDB" id="9806902at2"/>
<dbReference type="RefSeq" id="WP_039814125.1">
    <property type="nucleotide sequence ID" value="NZ_UGRY01000003.1"/>
</dbReference>
<proteinExistence type="predicted"/>
<dbReference type="Proteomes" id="UP000255467">
    <property type="component" value="Unassembled WGS sequence"/>
</dbReference>
<dbReference type="EMBL" id="UGRY01000003">
    <property type="protein sequence ID" value="SUD47446.1"/>
    <property type="molecule type" value="Genomic_DNA"/>
</dbReference>
<organism evidence="2 3">
    <name type="scientific">Nocardia otitidiscaviarum</name>
    <dbReference type="NCBI Taxonomy" id="1823"/>
    <lineage>
        <taxon>Bacteria</taxon>
        <taxon>Bacillati</taxon>
        <taxon>Actinomycetota</taxon>
        <taxon>Actinomycetes</taxon>
        <taxon>Mycobacteriales</taxon>
        <taxon>Nocardiaceae</taxon>
        <taxon>Nocardia</taxon>
    </lineage>
</organism>
<evidence type="ECO:0000259" key="1">
    <source>
        <dbReference type="Pfam" id="PF12146"/>
    </source>
</evidence>
<keyword evidence="3" id="KW-1185">Reference proteome</keyword>
<dbReference type="AlphaFoldDB" id="A0A379JGE8"/>
<dbReference type="InterPro" id="IPR051044">
    <property type="entry name" value="MAG_DAG_Lipase"/>
</dbReference>
<reference evidence="2 3" key="1">
    <citation type="submission" date="2018-06" db="EMBL/GenBank/DDBJ databases">
        <authorList>
            <consortium name="Pathogen Informatics"/>
            <person name="Doyle S."/>
        </authorList>
    </citation>
    <scope>NUCLEOTIDE SEQUENCE [LARGE SCALE GENOMIC DNA]</scope>
    <source>
        <strain evidence="2 3">NCTC1934</strain>
    </source>
</reference>
<dbReference type="Pfam" id="PF12146">
    <property type="entry name" value="Hydrolase_4"/>
    <property type="match status" value="1"/>
</dbReference>
<dbReference type="SUPFAM" id="SSF53474">
    <property type="entry name" value="alpha/beta-Hydrolases"/>
    <property type="match status" value="1"/>
</dbReference>
<evidence type="ECO:0000313" key="3">
    <source>
        <dbReference type="Proteomes" id="UP000255467"/>
    </source>
</evidence>
<keyword evidence="2" id="KW-0808">Transferase</keyword>
<dbReference type="STRING" id="1406858.GCA_000710895_03976"/>
<evidence type="ECO:0000313" key="2">
    <source>
        <dbReference type="EMBL" id="SUD47446.1"/>
    </source>
</evidence>
<name>A0A379JGE8_9NOCA</name>
<dbReference type="Gene3D" id="3.40.50.1820">
    <property type="entry name" value="alpha/beta hydrolase"/>
    <property type="match status" value="2"/>
</dbReference>
<dbReference type="GO" id="GO:0016740">
    <property type="term" value="F:transferase activity"/>
    <property type="evidence" value="ECO:0007669"/>
    <property type="project" value="UniProtKB-KW"/>
</dbReference>
<feature type="domain" description="Serine aminopeptidase S33" evidence="1">
    <location>
        <begin position="20"/>
        <end position="129"/>
    </location>
</feature>
<dbReference type="InterPro" id="IPR029058">
    <property type="entry name" value="AB_hydrolase_fold"/>
</dbReference>
<dbReference type="InterPro" id="IPR022742">
    <property type="entry name" value="Hydrolase_4"/>
</dbReference>
<sequence length="223" mass="24227">MRYFEGVSGLVHYRRWPIENPRAVVVLLHGLGQQSADYHRFCRAANRSGVDVWGIDHIGHGLSEGDSEAMPPIDDLAANAVRLTALARTEHRELPLIMVGHSLGAGTALIAMQDQGAVVDSVSGVVLLGSPERAAILDVPAPRVPTLVLHGSDDRRAPIAPIKRWCAQRPGTRMREFLDAGHDLLHEPGYRAVTEAILEFVQDAVRRTSMPARRVPGLPAVAV</sequence>
<gene>
    <name evidence="2" type="ORF">NCTC1934_04757</name>
</gene>
<protein>
    <submittedName>
        <fullName evidence="2">Acetoin dehydrogenase E2 subunit dihydrolipoyllysine-residue acetyltransferase</fullName>
    </submittedName>
</protein>
<accession>A0A379JGE8</accession>